<proteinExistence type="predicted"/>
<feature type="compositionally biased region" description="Basic and acidic residues" evidence="1">
    <location>
        <begin position="96"/>
        <end position="108"/>
    </location>
</feature>
<dbReference type="Pfam" id="PF20586">
    <property type="entry name" value="DUF6788"/>
    <property type="match status" value="1"/>
</dbReference>
<dbReference type="RefSeq" id="WP_332867371.1">
    <property type="nucleotide sequence ID" value="NZ_JBAFSM010000064.1"/>
</dbReference>
<dbReference type="Proteomes" id="UP001328733">
    <property type="component" value="Unassembled WGS sequence"/>
</dbReference>
<evidence type="ECO:0000259" key="2">
    <source>
        <dbReference type="Pfam" id="PF20586"/>
    </source>
</evidence>
<sequence length="202" mass="22396">MLSVKDKVVYQGRRAVVDSIPARGKKAKIIFPDFQILTVPIADLEPWIEPLPDQLPLLDVSQFSREDEGRSGFTDWEVDTDGDDQTDRNLSVSTGDRPDGLGTIDDKNSVPNPTSAPDRPDELGTIDDTNSVPNLPSAPDRPDELGTIDDKNSVPNPTIEKILDSLPPGCLEIKTVKGQRYRYWRYYEGGKKRSKYLGKVGA</sequence>
<feature type="region of interest" description="Disordered" evidence="1">
    <location>
        <begin position="66"/>
        <end position="153"/>
    </location>
</feature>
<dbReference type="InterPro" id="IPR046738">
    <property type="entry name" value="DUF6788"/>
</dbReference>
<evidence type="ECO:0000313" key="4">
    <source>
        <dbReference type="Proteomes" id="UP001328733"/>
    </source>
</evidence>
<keyword evidence="4" id="KW-1185">Reference proteome</keyword>
<feature type="domain" description="DUF6788" evidence="2">
    <location>
        <begin position="160"/>
        <end position="200"/>
    </location>
</feature>
<gene>
    <name evidence="3" type="ORF">V0288_22420</name>
</gene>
<dbReference type="EMBL" id="JBAFSM010000064">
    <property type="protein sequence ID" value="MEG3439899.1"/>
    <property type="molecule type" value="Genomic_DNA"/>
</dbReference>
<feature type="compositionally biased region" description="Basic and acidic residues" evidence="1">
    <location>
        <begin position="140"/>
        <end position="152"/>
    </location>
</feature>
<accession>A0AAW9R1H9</accession>
<protein>
    <recommendedName>
        <fullName evidence="2">DUF6788 domain-containing protein</fullName>
    </recommendedName>
</protein>
<evidence type="ECO:0000256" key="1">
    <source>
        <dbReference type="SAM" id="MobiDB-lite"/>
    </source>
</evidence>
<comment type="caution">
    <text evidence="3">The sequence shown here is derived from an EMBL/GenBank/DDBJ whole genome shotgun (WGS) entry which is preliminary data.</text>
</comment>
<evidence type="ECO:0000313" key="3">
    <source>
        <dbReference type="EMBL" id="MEG3439899.1"/>
    </source>
</evidence>
<organism evidence="3 4">
    <name type="scientific">Pannus brasiliensis CCIBt3594</name>
    <dbReference type="NCBI Taxonomy" id="1427578"/>
    <lineage>
        <taxon>Bacteria</taxon>
        <taxon>Bacillati</taxon>
        <taxon>Cyanobacteriota</taxon>
        <taxon>Cyanophyceae</taxon>
        <taxon>Oscillatoriophycideae</taxon>
        <taxon>Chroococcales</taxon>
        <taxon>Microcystaceae</taxon>
        <taxon>Pannus</taxon>
    </lineage>
</organism>
<reference evidence="3 4" key="1">
    <citation type="submission" date="2024-01" db="EMBL/GenBank/DDBJ databases">
        <title>Genomic insights into the taxonomy and metabolism of the cyanobacterium Pannus brasiliensis CCIBt3594.</title>
        <authorList>
            <person name="Machado M."/>
            <person name="Botero N.B."/>
            <person name="Andreote A.P.D."/>
            <person name="Feitosa A.M.T."/>
            <person name="Popin R."/>
            <person name="Sivonen K."/>
            <person name="Fiore M.F."/>
        </authorList>
    </citation>
    <scope>NUCLEOTIDE SEQUENCE [LARGE SCALE GENOMIC DNA]</scope>
    <source>
        <strain evidence="3 4">CCIBt3594</strain>
    </source>
</reference>
<name>A0AAW9R1H9_9CHRO</name>
<dbReference type="AlphaFoldDB" id="A0AAW9R1H9"/>